<name>A0A2N5C5Q0_9BURK</name>
<organism evidence="1 2">
    <name type="scientific">Cupriavidus pauculus</name>
    <dbReference type="NCBI Taxonomy" id="82633"/>
    <lineage>
        <taxon>Bacteria</taxon>
        <taxon>Pseudomonadati</taxon>
        <taxon>Pseudomonadota</taxon>
        <taxon>Betaproteobacteria</taxon>
        <taxon>Burkholderiales</taxon>
        <taxon>Burkholderiaceae</taxon>
        <taxon>Cupriavidus</taxon>
    </lineage>
</organism>
<evidence type="ECO:0000313" key="2">
    <source>
        <dbReference type="Proteomes" id="UP000234341"/>
    </source>
</evidence>
<evidence type="ECO:0000313" key="1">
    <source>
        <dbReference type="EMBL" id="PLP97517.1"/>
    </source>
</evidence>
<dbReference type="AlphaFoldDB" id="A0A2N5C5Q0"/>
<sequence length="119" mass="12830">MTIVDVRRIDDGLAGTAILEIACGFNVPDDVFTRFIRAKVSLETLLPSTSILEPPSVAGCGASSLRWRLKAADCARHLGLVRATLELMGLRYRDAQASDAGLFDSPCQHGANRENGEKT</sequence>
<comment type="caution">
    <text evidence="1">The sequence shown here is derived from an EMBL/GenBank/DDBJ whole genome shotgun (WGS) entry which is preliminary data.</text>
</comment>
<protein>
    <submittedName>
        <fullName evidence="1">Uncharacterized protein</fullName>
    </submittedName>
</protein>
<reference evidence="1 2" key="1">
    <citation type="submission" date="2017-12" db="EMBL/GenBank/DDBJ databases">
        <title>Genome sequence of the active heterotrophic nitrifier-denitrifier, Cupriavidus pauculus UM1.</title>
        <authorList>
            <person name="Putonti C."/>
            <person name="Castignetti D."/>
        </authorList>
    </citation>
    <scope>NUCLEOTIDE SEQUENCE [LARGE SCALE GENOMIC DNA]</scope>
    <source>
        <strain evidence="1 2">UM1</strain>
    </source>
</reference>
<gene>
    <name evidence="1" type="ORF">CYJ10_27210</name>
</gene>
<dbReference type="RefSeq" id="WP_101684542.1">
    <property type="nucleotide sequence ID" value="NZ_PJRP01000017.1"/>
</dbReference>
<dbReference type="OrthoDB" id="8969912at2"/>
<accession>A0A2N5C5Q0</accession>
<dbReference type="Proteomes" id="UP000234341">
    <property type="component" value="Unassembled WGS sequence"/>
</dbReference>
<proteinExistence type="predicted"/>
<dbReference type="EMBL" id="PJRP01000017">
    <property type="protein sequence ID" value="PLP97517.1"/>
    <property type="molecule type" value="Genomic_DNA"/>
</dbReference>